<dbReference type="Gene3D" id="3.40.630.30">
    <property type="match status" value="1"/>
</dbReference>
<dbReference type="RefSeq" id="WP_028790385.1">
    <property type="nucleotide sequence ID" value="NZ_JPVU01000167.1"/>
</dbReference>
<dbReference type="EC" id="2.3.1.-" evidence="2"/>
<dbReference type="PROSITE" id="PS51186">
    <property type="entry name" value="GNAT"/>
    <property type="match status" value="1"/>
</dbReference>
<dbReference type="Proteomes" id="UP000029380">
    <property type="component" value="Unassembled WGS sequence"/>
</dbReference>
<dbReference type="EMBL" id="JPVU01000167">
    <property type="protein sequence ID" value="KFN91128.1"/>
    <property type="molecule type" value="Genomic_DNA"/>
</dbReference>
<comment type="caution">
    <text evidence="2">The sequence shown here is derived from an EMBL/GenBank/DDBJ whole genome shotgun (WGS) entry which is preliminary data.</text>
</comment>
<protein>
    <submittedName>
        <fullName evidence="2">GCN5 family N-acetyltransferase</fullName>
        <ecNumber evidence="2">2.3.1.-</ecNumber>
    </submittedName>
</protein>
<accession>A0A091CCY2</accession>
<dbReference type="InterPro" id="IPR000182">
    <property type="entry name" value="GNAT_dom"/>
</dbReference>
<keyword evidence="2" id="KW-0012">Acyltransferase</keyword>
<dbReference type="InterPro" id="IPR016181">
    <property type="entry name" value="Acyl_CoA_acyltransferase"/>
</dbReference>
<sequence length="160" mass="18983">METQKITTREQLDHFYPVLEDIWREVFTPVIGSSQAEYMLTNYQSKEIIMQEIDSGVNYYALLLEGKYVGYIAYEVRSEYLYLSKIYIAADYRNQGLMREIFAWFDELAENYQLKQHLRVNQGNTQAIRVYQHLGFHLIEEKITDIGSGYQMVDYVFEKG</sequence>
<feature type="domain" description="N-acetyltransferase" evidence="1">
    <location>
        <begin position="1"/>
        <end position="160"/>
    </location>
</feature>
<dbReference type="SUPFAM" id="SSF55729">
    <property type="entry name" value="Acyl-CoA N-acyltransferases (Nat)"/>
    <property type="match status" value="1"/>
</dbReference>
<evidence type="ECO:0000313" key="3">
    <source>
        <dbReference type="Proteomes" id="UP000029380"/>
    </source>
</evidence>
<proteinExistence type="predicted"/>
<dbReference type="PATRIC" id="fig|1302649.3.peg.1597"/>
<dbReference type="AlphaFoldDB" id="A0A091CCY2"/>
<dbReference type="Pfam" id="PF00583">
    <property type="entry name" value="Acetyltransf_1"/>
    <property type="match status" value="1"/>
</dbReference>
<reference evidence="2 3" key="1">
    <citation type="submission" date="2014-08" db="EMBL/GenBank/DDBJ databases">
        <title>Genome sequence of Tetragenococcus muriaticus.</title>
        <authorList>
            <person name="Chuea-nongthon C."/>
            <person name="Rodtong S."/>
            <person name="Yongsawatdigul J."/>
            <person name="Steele J.L."/>
            <person name="Liu X.-y."/>
            <person name="Speers J."/>
            <person name="Glasner J.D."/>
            <person name="Neeno-Eckwall E.C."/>
        </authorList>
    </citation>
    <scope>NUCLEOTIDE SEQUENCE [LARGE SCALE GENOMIC DNA]</scope>
    <source>
        <strain evidence="2 3">PMC-11-5</strain>
    </source>
</reference>
<keyword evidence="2" id="KW-0808">Transferase</keyword>
<organism evidence="2 3">
    <name type="scientific">Tetragenococcus muriaticus PMC-11-5</name>
    <dbReference type="NCBI Taxonomy" id="1302649"/>
    <lineage>
        <taxon>Bacteria</taxon>
        <taxon>Bacillati</taxon>
        <taxon>Bacillota</taxon>
        <taxon>Bacilli</taxon>
        <taxon>Lactobacillales</taxon>
        <taxon>Enterococcaceae</taxon>
        <taxon>Tetragenococcus</taxon>
    </lineage>
</organism>
<dbReference type="CDD" id="cd04301">
    <property type="entry name" value="NAT_SF"/>
    <property type="match status" value="1"/>
</dbReference>
<evidence type="ECO:0000259" key="1">
    <source>
        <dbReference type="PROSITE" id="PS51186"/>
    </source>
</evidence>
<dbReference type="OrthoDB" id="9773249at2"/>
<dbReference type="GO" id="GO:0016747">
    <property type="term" value="F:acyltransferase activity, transferring groups other than amino-acyl groups"/>
    <property type="evidence" value="ECO:0007669"/>
    <property type="project" value="InterPro"/>
</dbReference>
<name>A0A091CCY2_9ENTE</name>
<gene>
    <name evidence="2" type="ORF">TMUPMC115_1594</name>
</gene>
<evidence type="ECO:0000313" key="2">
    <source>
        <dbReference type="EMBL" id="KFN91128.1"/>
    </source>
</evidence>